<keyword evidence="1" id="KW-0853">WD repeat</keyword>
<protein>
    <recommendedName>
        <fullName evidence="3">Intraflagellar transport protein 122 homolog TPR domain-containing protein</fullName>
    </recommendedName>
</protein>
<sequence length="229" mass="26112">MRRSFAIRGFVVGFSGNKVYCLHIYAMQAIEVPFSNQLYQYIENKDYQKAYDLACLGVTSEDWQILAKDAIANLECEIAKKAFARYKDYRSLQLVHEIKVSLIVVVHAGGVSIHEGLFLQEMMAANEPEYIVRAHVLCYEGKFQEAAALYRANGDDNRAMQLFTDLRMFDEAQEVMASASGETQRMLMRKRADWARNSNQPKIAAEMLISSGDLDKAVQLITENDWMDL</sequence>
<accession>A0A0C2C505</accession>
<dbReference type="Pfam" id="PF25295">
    <property type="entry name" value="TPR_IFT122"/>
    <property type="match status" value="1"/>
</dbReference>
<evidence type="ECO:0000259" key="3">
    <source>
        <dbReference type="Pfam" id="PF25295"/>
    </source>
</evidence>
<proteinExistence type="predicted"/>
<reference evidence="4 5" key="1">
    <citation type="submission" date="2013-12" db="EMBL/GenBank/DDBJ databases">
        <title>Draft genome of the parsitic nematode Ancylostoma duodenale.</title>
        <authorList>
            <person name="Mitreva M."/>
        </authorList>
    </citation>
    <scope>NUCLEOTIDE SEQUENCE [LARGE SCALE GENOMIC DNA]</scope>
    <source>
        <strain evidence="4 5">Zhejiang</strain>
    </source>
</reference>
<evidence type="ECO:0000256" key="2">
    <source>
        <dbReference type="ARBA" id="ARBA00022737"/>
    </source>
</evidence>
<feature type="domain" description="Intraflagellar transport protein 122 homolog TPR" evidence="3">
    <location>
        <begin position="119"/>
        <end position="229"/>
    </location>
</feature>
<gene>
    <name evidence="4" type="ORF">ANCDUO_18561</name>
</gene>
<dbReference type="GO" id="GO:0030991">
    <property type="term" value="C:intraciliary transport particle A"/>
    <property type="evidence" value="ECO:0007669"/>
    <property type="project" value="TreeGrafter"/>
</dbReference>
<keyword evidence="5" id="KW-1185">Reference proteome</keyword>
<dbReference type="InterPro" id="IPR039857">
    <property type="entry name" value="Ift122/121"/>
</dbReference>
<dbReference type="GO" id="GO:1905515">
    <property type="term" value="P:non-motile cilium assembly"/>
    <property type="evidence" value="ECO:0007669"/>
    <property type="project" value="TreeGrafter"/>
</dbReference>
<dbReference type="PANTHER" id="PTHR12764:SF4">
    <property type="entry name" value="INTRAFLAGELLAR TRANSPORT PROTEIN 122 HOMOLOG"/>
    <property type="match status" value="1"/>
</dbReference>
<dbReference type="GO" id="GO:0061512">
    <property type="term" value="P:protein localization to cilium"/>
    <property type="evidence" value="ECO:0007669"/>
    <property type="project" value="TreeGrafter"/>
</dbReference>
<dbReference type="PANTHER" id="PTHR12764">
    <property type="entry name" value="WD REPEAT DOMAIN-RELATED"/>
    <property type="match status" value="1"/>
</dbReference>
<dbReference type="GO" id="GO:0097730">
    <property type="term" value="C:non-motile cilium"/>
    <property type="evidence" value="ECO:0007669"/>
    <property type="project" value="TreeGrafter"/>
</dbReference>
<evidence type="ECO:0000313" key="5">
    <source>
        <dbReference type="Proteomes" id="UP000054047"/>
    </source>
</evidence>
<name>A0A0C2C505_9BILA</name>
<organism evidence="4 5">
    <name type="scientific">Ancylostoma duodenale</name>
    <dbReference type="NCBI Taxonomy" id="51022"/>
    <lineage>
        <taxon>Eukaryota</taxon>
        <taxon>Metazoa</taxon>
        <taxon>Ecdysozoa</taxon>
        <taxon>Nematoda</taxon>
        <taxon>Chromadorea</taxon>
        <taxon>Rhabditida</taxon>
        <taxon>Rhabditina</taxon>
        <taxon>Rhabditomorpha</taxon>
        <taxon>Strongyloidea</taxon>
        <taxon>Ancylostomatidae</taxon>
        <taxon>Ancylostomatinae</taxon>
        <taxon>Ancylostoma</taxon>
    </lineage>
</organism>
<dbReference type="InterPro" id="IPR057411">
    <property type="entry name" value="TPR_IFT122"/>
</dbReference>
<dbReference type="GO" id="GO:0035721">
    <property type="term" value="P:intraciliary retrograde transport"/>
    <property type="evidence" value="ECO:0007669"/>
    <property type="project" value="TreeGrafter"/>
</dbReference>
<evidence type="ECO:0000256" key="1">
    <source>
        <dbReference type="ARBA" id="ARBA00022574"/>
    </source>
</evidence>
<evidence type="ECO:0000313" key="4">
    <source>
        <dbReference type="EMBL" id="KIH51353.1"/>
    </source>
</evidence>
<dbReference type="Gene3D" id="1.25.40.470">
    <property type="match status" value="1"/>
</dbReference>
<keyword evidence="2" id="KW-0677">Repeat</keyword>
<dbReference type="EMBL" id="KN746895">
    <property type="protein sequence ID" value="KIH51353.1"/>
    <property type="molecule type" value="Genomic_DNA"/>
</dbReference>
<dbReference type="OrthoDB" id="10255582at2759"/>
<dbReference type="Proteomes" id="UP000054047">
    <property type="component" value="Unassembled WGS sequence"/>
</dbReference>
<dbReference type="AlphaFoldDB" id="A0A0C2C505"/>